<dbReference type="EMBL" id="JACXAF010000009">
    <property type="protein sequence ID" value="MBD1389386.1"/>
    <property type="molecule type" value="Genomic_DNA"/>
</dbReference>
<dbReference type="GO" id="GO:0006465">
    <property type="term" value="P:signal peptide processing"/>
    <property type="evidence" value="ECO:0007669"/>
    <property type="project" value="InterPro"/>
</dbReference>
<keyword evidence="3" id="KW-1185">Reference proteome</keyword>
<sequence length="162" mass="18496">MHRQLKVAFWCLGIPALCVWGLAQRFYIGFDPQQPSCLFTHWYLVDTWDKDIARGNLMAYEMLRADTKIPQGTRLVKVVRAVSGDTVDIDRYSITVNKSKPIPLFFGELPIIVEQAPEELERRLTVPASEVFLSGTTRFSYDSRFWGTVSTDAIIGRAYALF</sequence>
<dbReference type="AlphaFoldDB" id="A0A8J6UFZ8"/>
<dbReference type="SUPFAM" id="SSF51306">
    <property type="entry name" value="LexA/Signal peptidase"/>
    <property type="match status" value="1"/>
</dbReference>
<accession>A0A8J6UFZ8</accession>
<dbReference type="RefSeq" id="WP_191144494.1">
    <property type="nucleotide sequence ID" value="NZ_JACXAF010000009.1"/>
</dbReference>
<comment type="caution">
    <text evidence="2">The sequence shown here is derived from an EMBL/GenBank/DDBJ whole genome shotgun (WGS) entry which is preliminary data.</text>
</comment>
<evidence type="ECO:0000313" key="3">
    <source>
        <dbReference type="Proteomes" id="UP000638014"/>
    </source>
</evidence>
<organism evidence="2 3">
    <name type="scientific">Neiella litorisoli</name>
    <dbReference type="NCBI Taxonomy" id="2771431"/>
    <lineage>
        <taxon>Bacteria</taxon>
        <taxon>Pseudomonadati</taxon>
        <taxon>Pseudomonadota</taxon>
        <taxon>Gammaproteobacteria</taxon>
        <taxon>Alteromonadales</taxon>
        <taxon>Echinimonadaceae</taxon>
        <taxon>Neiella</taxon>
    </lineage>
</organism>
<dbReference type="GO" id="GO:0004252">
    <property type="term" value="F:serine-type endopeptidase activity"/>
    <property type="evidence" value="ECO:0007669"/>
    <property type="project" value="InterPro"/>
</dbReference>
<dbReference type="Proteomes" id="UP000638014">
    <property type="component" value="Unassembled WGS sequence"/>
</dbReference>
<evidence type="ECO:0000313" key="2">
    <source>
        <dbReference type="EMBL" id="MBD1389386.1"/>
    </source>
</evidence>
<dbReference type="InterPro" id="IPR036286">
    <property type="entry name" value="LexA/Signal_pep-like_sf"/>
</dbReference>
<proteinExistence type="predicted"/>
<dbReference type="InterPro" id="IPR019533">
    <property type="entry name" value="Peptidase_S26"/>
</dbReference>
<protein>
    <submittedName>
        <fullName evidence="2">S26 family signal peptidase</fullName>
    </submittedName>
</protein>
<name>A0A8J6UFZ8_9GAMM</name>
<dbReference type="Gene3D" id="2.10.109.10">
    <property type="entry name" value="Umud Fragment, subunit A"/>
    <property type="match status" value="1"/>
</dbReference>
<gene>
    <name evidence="2" type="ORF">IC617_08105</name>
</gene>
<dbReference type="Pfam" id="PF10502">
    <property type="entry name" value="Peptidase_S26"/>
    <property type="match status" value="1"/>
</dbReference>
<reference evidence="2" key="1">
    <citation type="submission" date="2020-09" db="EMBL/GenBank/DDBJ databases">
        <title>A novel bacterium of genus Neiella, isolated from South China Sea.</title>
        <authorList>
            <person name="Huang H."/>
            <person name="Mo K."/>
            <person name="Hu Y."/>
        </authorList>
    </citation>
    <scope>NUCLEOTIDE SEQUENCE</scope>
    <source>
        <strain evidence="2">HB171785</strain>
    </source>
</reference>
<evidence type="ECO:0000259" key="1">
    <source>
        <dbReference type="Pfam" id="PF10502"/>
    </source>
</evidence>
<feature type="domain" description="Peptidase S26" evidence="1">
    <location>
        <begin position="7"/>
        <end position="159"/>
    </location>
</feature>